<reference evidence="2 3" key="2">
    <citation type="journal article" date="2017" name="Nature">
        <title>The Apostasia genome and the evolution of orchids.</title>
        <authorList>
            <person name="Zhang G.Q."/>
            <person name="Liu K.W."/>
            <person name="Li Z."/>
            <person name="Lohaus R."/>
            <person name="Hsiao Y.Y."/>
            <person name="Niu S.C."/>
            <person name="Wang J.Y."/>
            <person name="Lin Y.C."/>
            <person name="Xu Q."/>
            <person name="Chen L.J."/>
            <person name="Yoshida K."/>
            <person name="Fujiwara S."/>
            <person name="Wang Z.W."/>
            <person name="Zhang Y.Q."/>
            <person name="Mitsuda N."/>
            <person name="Wang M."/>
            <person name="Liu G.H."/>
            <person name="Pecoraro L."/>
            <person name="Huang H.X."/>
            <person name="Xiao X.J."/>
            <person name="Lin M."/>
            <person name="Wu X.Y."/>
            <person name="Wu W.L."/>
            <person name="Chen Y.Y."/>
            <person name="Chang S.B."/>
            <person name="Sakamoto S."/>
            <person name="Ohme-Takagi M."/>
            <person name="Yagi M."/>
            <person name="Zeng S.J."/>
            <person name="Shen C.Y."/>
            <person name="Yeh C.M."/>
            <person name="Luo Y.B."/>
            <person name="Tsai W.C."/>
            <person name="Van de Peer Y."/>
            <person name="Liu Z.J."/>
        </authorList>
    </citation>
    <scope>NUCLEOTIDE SEQUENCE [LARGE SCALE GENOMIC DNA]</scope>
    <source>
        <tissue evidence="2">The whole plant</tissue>
    </source>
</reference>
<dbReference type="PANTHER" id="PTHR45763">
    <property type="entry name" value="HYDROLASE, ALPHA/BETA FOLD FAMILY PROTEIN, EXPRESSED-RELATED"/>
    <property type="match status" value="1"/>
</dbReference>
<dbReference type="Pfam" id="PF12697">
    <property type="entry name" value="Abhydrolase_6"/>
    <property type="match status" value="1"/>
</dbReference>
<feature type="domain" description="AB hydrolase-1" evidence="1">
    <location>
        <begin position="78"/>
        <end position="364"/>
    </location>
</feature>
<name>A0A2I0X125_9ASPA</name>
<evidence type="ECO:0000259" key="1">
    <source>
        <dbReference type="Pfam" id="PF12697"/>
    </source>
</evidence>
<dbReference type="PANTHER" id="PTHR45763:SF54">
    <property type="entry name" value="HYDROLASE, ALPHA_BETA FOLD FAMILY PROTEIN, EXPRESSED"/>
    <property type="match status" value="1"/>
</dbReference>
<dbReference type="InterPro" id="IPR029058">
    <property type="entry name" value="AB_hydrolase_fold"/>
</dbReference>
<keyword evidence="3" id="KW-1185">Reference proteome</keyword>
<gene>
    <name evidence="2" type="ORF">MA16_Dca013034</name>
</gene>
<sequence>MKPAPRRSGIEKKLLVAAVLVIGLGSWFYAEIQPQPPRLCGSEGGPPVTAKRIRLRDGRHLAYEETGVPKERAKFKIIFCHGFASSRLDGIRASPVTWTGSTWTGPVGPGFLQAETGQGFSSWIFLFLEIMEELGVYLVSYDRAGYSESDPNPKRSLRSEASDIEELADALNLGSRFYLMGYSLGGHAVWASIKYIPGRLAGAALLAPVINYWWPGFPKNLTEEVYNKQALGDQWALRISHHAPWLLHWWMKQSWLPTSTVVKATTHLPNRLDEQVREWAASNGMLEKRKKLATQQGIEESYYRDMKVMFGKWEFDPMELHKPPFNVHLWQGDEDGLVPVTLQRYVCRRLDWIEYHELSMTGHYLSAVPGFGDLLLKTFLVSSL</sequence>
<organism evidence="2 3">
    <name type="scientific">Dendrobium catenatum</name>
    <dbReference type="NCBI Taxonomy" id="906689"/>
    <lineage>
        <taxon>Eukaryota</taxon>
        <taxon>Viridiplantae</taxon>
        <taxon>Streptophyta</taxon>
        <taxon>Embryophyta</taxon>
        <taxon>Tracheophyta</taxon>
        <taxon>Spermatophyta</taxon>
        <taxon>Magnoliopsida</taxon>
        <taxon>Liliopsida</taxon>
        <taxon>Asparagales</taxon>
        <taxon>Orchidaceae</taxon>
        <taxon>Epidendroideae</taxon>
        <taxon>Malaxideae</taxon>
        <taxon>Dendrobiinae</taxon>
        <taxon>Dendrobium</taxon>
    </lineage>
</organism>
<dbReference type="Gene3D" id="3.40.50.1820">
    <property type="entry name" value="alpha/beta hydrolase"/>
    <property type="match status" value="1"/>
</dbReference>
<accession>A0A2I0X125</accession>
<proteinExistence type="predicted"/>
<dbReference type="Proteomes" id="UP000233837">
    <property type="component" value="Unassembled WGS sequence"/>
</dbReference>
<protein>
    <recommendedName>
        <fullName evidence="1">AB hydrolase-1 domain-containing protein</fullName>
    </recommendedName>
</protein>
<dbReference type="AlphaFoldDB" id="A0A2I0X125"/>
<evidence type="ECO:0000313" key="3">
    <source>
        <dbReference type="Proteomes" id="UP000233837"/>
    </source>
</evidence>
<dbReference type="EMBL" id="KZ502233">
    <property type="protein sequence ID" value="PKU81603.1"/>
    <property type="molecule type" value="Genomic_DNA"/>
</dbReference>
<evidence type="ECO:0000313" key="2">
    <source>
        <dbReference type="EMBL" id="PKU81603.1"/>
    </source>
</evidence>
<dbReference type="SUPFAM" id="SSF53474">
    <property type="entry name" value="alpha/beta-Hydrolases"/>
    <property type="match status" value="1"/>
</dbReference>
<reference evidence="2 3" key="1">
    <citation type="journal article" date="2016" name="Sci. Rep.">
        <title>The Dendrobium catenatum Lindl. genome sequence provides insights into polysaccharide synthase, floral development and adaptive evolution.</title>
        <authorList>
            <person name="Zhang G.Q."/>
            <person name="Xu Q."/>
            <person name="Bian C."/>
            <person name="Tsai W.C."/>
            <person name="Yeh C.M."/>
            <person name="Liu K.W."/>
            <person name="Yoshida K."/>
            <person name="Zhang L.S."/>
            <person name="Chang S.B."/>
            <person name="Chen F."/>
            <person name="Shi Y."/>
            <person name="Su Y.Y."/>
            <person name="Zhang Y.Q."/>
            <person name="Chen L.J."/>
            <person name="Yin Y."/>
            <person name="Lin M."/>
            <person name="Huang H."/>
            <person name="Deng H."/>
            <person name="Wang Z.W."/>
            <person name="Zhu S.L."/>
            <person name="Zhao X."/>
            <person name="Deng C."/>
            <person name="Niu S.C."/>
            <person name="Huang J."/>
            <person name="Wang M."/>
            <person name="Liu G.H."/>
            <person name="Yang H.J."/>
            <person name="Xiao X.J."/>
            <person name="Hsiao Y.Y."/>
            <person name="Wu W.L."/>
            <person name="Chen Y.Y."/>
            <person name="Mitsuda N."/>
            <person name="Ohme-Takagi M."/>
            <person name="Luo Y.B."/>
            <person name="Van de Peer Y."/>
            <person name="Liu Z.J."/>
        </authorList>
    </citation>
    <scope>NUCLEOTIDE SEQUENCE [LARGE SCALE GENOMIC DNA]</scope>
    <source>
        <tissue evidence="2">The whole plant</tissue>
    </source>
</reference>
<dbReference type="InterPro" id="IPR000073">
    <property type="entry name" value="AB_hydrolase_1"/>
</dbReference>